<dbReference type="InterPro" id="IPR006802">
    <property type="entry name" value="Radial_spoke"/>
</dbReference>
<proteinExistence type="inferred from homology"/>
<comment type="caution">
    <text evidence="11">The sequence shown here is derived from an EMBL/GenBank/DDBJ whole genome shotgun (WGS) entry which is preliminary data.</text>
</comment>
<keyword evidence="4" id="KW-0282">Flagellum</keyword>
<evidence type="ECO:0000256" key="9">
    <source>
        <dbReference type="ARBA" id="ARBA00038319"/>
    </source>
</evidence>
<dbReference type="AlphaFoldDB" id="A0AAD8A8C3"/>
<accession>A0AAD8A8C3</accession>
<sequence length="282" mass="32691">MNINNFQIDLNYLSYSGKTLSIEQQLIVQKSLTILQNENHFQQIFLWGQIFGLDNDYFIAYGYEKDAVKGRVYYYSTNCIDWGLLPTPSKKMKQLAILSSSRFQGDPALKLDVNTTEVDTAFEHEEKEKQTKSKVSQVLKEENRLAATVEMITDESAVVPRGALFKRPDGYVVQNLAFKGMSLADAQVLRNYQHYRKPEQRWNTNLLTQPDYNYSIDFLDTLDIDFPEDQTWTIQTMLGGRAVVLRNVYWPGMTFYHCIQSPYHGFFYSGIGKKNMDVPFMI</sequence>
<dbReference type="PANTHER" id="PTHR22069">
    <property type="entry name" value="MITOCHONDRIAL RIBOSOMAL PROTEIN S18"/>
    <property type="match status" value="1"/>
</dbReference>
<dbReference type="EMBL" id="JASPKZ010003052">
    <property type="protein sequence ID" value="KAJ9594324.1"/>
    <property type="molecule type" value="Genomic_DNA"/>
</dbReference>
<dbReference type="InterPro" id="IPR055316">
    <property type="entry name" value="RSP9"/>
</dbReference>
<keyword evidence="5" id="KW-0969">Cilium</keyword>
<evidence type="ECO:0000256" key="1">
    <source>
        <dbReference type="ARBA" id="ARBA00004611"/>
    </source>
</evidence>
<evidence type="ECO:0000256" key="10">
    <source>
        <dbReference type="ARBA" id="ARBA00041080"/>
    </source>
</evidence>
<dbReference type="GO" id="GO:0044458">
    <property type="term" value="P:motile cilium assembly"/>
    <property type="evidence" value="ECO:0007669"/>
    <property type="project" value="TreeGrafter"/>
</dbReference>
<dbReference type="GO" id="GO:0001534">
    <property type="term" value="C:radial spoke"/>
    <property type="evidence" value="ECO:0007669"/>
    <property type="project" value="InterPro"/>
</dbReference>
<evidence type="ECO:0000256" key="6">
    <source>
        <dbReference type="ARBA" id="ARBA00023212"/>
    </source>
</evidence>
<dbReference type="GO" id="GO:0060091">
    <property type="term" value="C:kinocilium"/>
    <property type="evidence" value="ECO:0007669"/>
    <property type="project" value="UniProtKB-SubCell"/>
</dbReference>
<keyword evidence="2" id="KW-0963">Cytoplasm</keyword>
<evidence type="ECO:0000256" key="8">
    <source>
        <dbReference type="ARBA" id="ARBA00037822"/>
    </source>
</evidence>
<keyword evidence="6" id="KW-0206">Cytoskeleton</keyword>
<keyword evidence="12" id="KW-1185">Reference proteome</keyword>
<evidence type="ECO:0000256" key="4">
    <source>
        <dbReference type="ARBA" id="ARBA00022846"/>
    </source>
</evidence>
<evidence type="ECO:0000256" key="2">
    <source>
        <dbReference type="ARBA" id="ARBA00022490"/>
    </source>
</evidence>
<gene>
    <name evidence="11" type="ORF">L9F63_014241</name>
</gene>
<dbReference type="GO" id="GO:0060294">
    <property type="term" value="P:cilium movement involved in cell motility"/>
    <property type="evidence" value="ECO:0007669"/>
    <property type="project" value="InterPro"/>
</dbReference>
<evidence type="ECO:0000313" key="11">
    <source>
        <dbReference type="EMBL" id="KAJ9594324.1"/>
    </source>
</evidence>
<dbReference type="PANTHER" id="PTHR22069:SF0">
    <property type="entry name" value="RADIAL SPOKE HEAD PROTEIN 9 HOMOLOG"/>
    <property type="match status" value="1"/>
</dbReference>
<protein>
    <recommendedName>
        <fullName evidence="10">Radial spoke head protein 9 homolog</fullName>
    </recommendedName>
</protein>
<keyword evidence="3" id="KW-0970">Cilium biogenesis/degradation</keyword>
<reference evidence="11" key="1">
    <citation type="journal article" date="2023" name="IScience">
        <title>Live-bearing cockroach genome reveals convergent evolutionary mechanisms linked to viviparity in insects and beyond.</title>
        <authorList>
            <person name="Fouks B."/>
            <person name="Harrison M.C."/>
            <person name="Mikhailova A.A."/>
            <person name="Marchal E."/>
            <person name="English S."/>
            <person name="Carruthers M."/>
            <person name="Jennings E.C."/>
            <person name="Chiamaka E.L."/>
            <person name="Frigard R.A."/>
            <person name="Pippel M."/>
            <person name="Attardo G.M."/>
            <person name="Benoit J.B."/>
            <person name="Bornberg-Bauer E."/>
            <person name="Tobe S.S."/>
        </authorList>
    </citation>
    <scope>NUCLEOTIDE SEQUENCE</scope>
    <source>
        <strain evidence="11">Stay&amp;Tobe</strain>
    </source>
</reference>
<organism evidence="11 12">
    <name type="scientific">Diploptera punctata</name>
    <name type="common">Pacific beetle cockroach</name>
    <dbReference type="NCBI Taxonomy" id="6984"/>
    <lineage>
        <taxon>Eukaryota</taxon>
        <taxon>Metazoa</taxon>
        <taxon>Ecdysozoa</taxon>
        <taxon>Arthropoda</taxon>
        <taxon>Hexapoda</taxon>
        <taxon>Insecta</taxon>
        <taxon>Pterygota</taxon>
        <taxon>Neoptera</taxon>
        <taxon>Polyneoptera</taxon>
        <taxon>Dictyoptera</taxon>
        <taxon>Blattodea</taxon>
        <taxon>Blaberoidea</taxon>
        <taxon>Blaberidae</taxon>
        <taxon>Diplopterinae</taxon>
        <taxon>Diploptera</taxon>
    </lineage>
</organism>
<evidence type="ECO:0000256" key="5">
    <source>
        <dbReference type="ARBA" id="ARBA00023069"/>
    </source>
</evidence>
<comment type="subcellular location">
    <subcellularLocation>
        <location evidence="8">Cell projection</location>
        <location evidence="8">Kinocilium</location>
    </subcellularLocation>
    <subcellularLocation>
        <location evidence="1">Cytoplasm</location>
        <location evidence="1">Cytoskeleton</location>
        <location evidence="1">Flagellum axoneme</location>
    </subcellularLocation>
</comment>
<keyword evidence="7" id="KW-0966">Cell projection</keyword>
<dbReference type="Proteomes" id="UP001233999">
    <property type="component" value="Unassembled WGS sequence"/>
</dbReference>
<name>A0AAD8A8C3_DIPPU</name>
<reference evidence="11" key="2">
    <citation type="submission" date="2023-05" db="EMBL/GenBank/DDBJ databases">
        <authorList>
            <person name="Fouks B."/>
        </authorList>
    </citation>
    <scope>NUCLEOTIDE SEQUENCE</scope>
    <source>
        <strain evidence="11">Stay&amp;Tobe</strain>
        <tissue evidence="11">Testes</tissue>
    </source>
</reference>
<dbReference type="Pfam" id="PF04712">
    <property type="entry name" value="Radial_spoke"/>
    <property type="match status" value="1"/>
</dbReference>
<comment type="similarity">
    <text evidence="9">Belongs to the flagellar radial spoke RSP9 family.</text>
</comment>
<evidence type="ECO:0000256" key="3">
    <source>
        <dbReference type="ARBA" id="ARBA00022794"/>
    </source>
</evidence>
<evidence type="ECO:0000256" key="7">
    <source>
        <dbReference type="ARBA" id="ARBA00023273"/>
    </source>
</evidence>
<dbReference type="GO" id="GO:0035082">
    <property type="term" value="P:axoneme assembly"/>
    <property type="evidence" value="ECO:0007669"/>
    <property type="project" value="InterPro"/>
</dbReference>
<evidence type="ECO:0000313" key="12">
    <source>
        <dbReference type="Proteomes" id="UP001233999"/>
    </source>
</evidence>